<gene>
    <name evidence="1" type="ORF">SIAM614_29361</name>
</gene>
<dbReference type="SUPFAM" id="SSF110087">
    <property type="entry name" value="DR1885-like metal-binding protein"/>
    <property type="match status" value="1"/>
</dbReference>
<dbReference type="EMBL" id="AAUW01000022">
    <property type="protein sequence ID" value="EAV41277.1"/>
    <property type="molecule type" value="Genomic_DNA"/>
</dbReference>
<dbReference type="InterPro" id="IPR058248">
    <property type="entry name" value="Lxx211020-like"/>
</dbReference>
<dbReference type="AlphaFoldDB" id="A0P192"/>
<protein>
    <recommendedName>
        <fullName evidence="3">Copper chaperone PCu(A)C</fullName>
    </recommendedName>
</protein>
<accession>A0P192</accession>
<comment type="caution">
    <text evidence="1">The sequence shown here is derived from an EMBL/GenBank/DDBJ whole genome shotgun (WGS) entry which is preliminary data.</text>
</comment>
<dbReference type="InterPro" id="IPR007410">
    <property type="entry name" value="LpqE-like"/>
</dbReference>
<evidence type="ECO:0000313" key="2">
    <source>
        <dbReference type="Proteomes" id="UP000004848"/>
    </source>
</evidence>
<sequence>MQAEAVGIVVSNAVSPAVAPGIKTAAVYFTLANNSGSDADLVAVQSPAFAMAHFHKTAMADGLMTMEPVAQLSIPQGESVSFAPGSLHVMLMGAKKRFEAGDRFMLTLQFGTGTTLEVPVDVVKPGDMSGGSHDHSSMKMN</sequence>
<dbReference type="PANTHER" id="PTHR36302">
    <property type="entry name" value="BLR7088 PROTEIN"/>
    <property type="match status" value="1"/>
</dbReference>
<evidence type="ECO:0000313" key="1">
    <source>
        <dbReference type="EMBL" id="EAV41277.1"/>
    </source>
</evidence>
<dbReference type="Pfam" id="PF04314">
    <property type="entry name" value="PCuAC"/>
    <property type="match status" value="1"/>
</dbReference>
<dbReference type="PANTHER" id="PTHR36302:SF1">
    <property type="entry name" value="COPPER CHAPERONE PCU(A)C"/>
    <property type="match status" value="1"/>
</dbReference>
<reference evidence="1 2" key="1">
    <citation type="submission" date="2006-05" db="EMBL/GenBank/DDBJ databases">
        <authorList>
            <person name="King G."/>
            <person name="Ferriera S."/>
            <person name="Johnson J."/>
            <person name="Kravitz S."/>
            <person name="Beeson K."/>
            <person name="Sutton G."/>
            <person name="Rogers Y.-H."/>
            <person name="Friedman R."/>
            <person name="Frazier M."/>
            <person name="Venter J.C."/>
        </authorList>
    </citation>
    <scope>NUCLEOTIDE SEQUENCE [LARGE SCALE GENOMIC DNA]</scope>
    <source>
        <strain evidence="2">ATCC 25650 / DSM 13394 / JCM 20685 / NBRC 16684 / NCIMB 2208 / IAM 12614 / B1</strain>
    </source>
</reference>
<dbReference type="Gene3D" id="2.60.40.1890">
    <property type="entry name" value="PCu(A)C copper chaperone"/>
    <property type="match status" value="1"/>
</dbReference>
<dbReference type="InterPro" id="IPR036182">
    <property type="entry name" value="PCuAC_sf"/>
</dbReference>
<name>A0P192_ROSAI</name>
<dbReference type="Proteomes" id="UP000004848">
    <property type="component" value="Unassembled WGS sequence"/>
</dbReference>
<evidence type="ECO:0008006" key="3">
    <source>
        <dbReference type="Google" id="ProtNLM"/>
    </source>
</evidence>
<organism evidence="1 2">
    <name type="scientific">Roseibium aggregatum (strain ATCC 25650 / DSM 13394 / JCM 20685 / NBRC 16684 / NCIMB 2208 / IAM 12614 / B1)</name>
    <name type="common">Stappia aggregata</name>
    <dbReference type="NCBI Taxonomy" id="384765"/>
    <lineage>
        <taxon>Bacteria</taxon>
        <taxon>Pseudomonadati</taxon>
        <taxon>Pseudomonadota</taxon>
        <taxon>Alphaproteobacteria</taxon>
        <taxon>Hyphomicrobiales</taxon>
        <taxon>Stappiaceae</taxon>
        <taxon>Roseibium</taxon>
    </lineage>
</organism>
<dbReference type="eggNOG" id="COG2847">
    <property type="taxonomic scope" value="Bacteria"/>
</dbReference>
<proteinExistence type="predicted"/>